<dbReference type="SUPFAM" id="SSF49503">
    <property type="entry name" value="Cupredoxins"/>
    <property type="match status" value="3"/>
</dbReference>
<name>A0A9N9N7P7_9GLOM</name>
<organism evidence="6 7">
    <name type="scientific">Dentiscutata erythropus</name>
    <dbReference type="NCBI Taxonomy" id="1348616"/>
    <lineage>
        <taxon>Eukaryota</taxon>
        <taxon>Fungi</taxon>
        <taxon>Fungi incertae sedis</taxon>
        <taxon>Mucoromycota</taxon>
        <taxon>Glomeromycotina</taxon>
        <taxon>Glomeromycetes</taxon>
        <taxon>Diversisporales</taxon>
        <taxon>Gigasporaceae</taxon>
        <taxon>Dentiscutata</taxon>
    </lineage>
</organism>
<dbReference type="PANTHER" id="PTHR11709:SF511">
    <property type="entry name" value="LACCASE"/>
    <property type="match status" value="1"/>
</dbReference>
<feature type="domain" description="Plastocyanin-like" evidence="5">
    <location>
        <begin position="424"/>
        <end position="528"/>
    </location>
</feature>
<feature type="signal peptide" evidence="3">
    <location>
        <begin position="1"/>
        <end position="22"/>
    </location>
</feature>
<evidence type="ECO:0000256" key="3">
    <source>
        <dbReference type="SAM" id="SignalP"/>
    </source>
</evidence>
<evidence type="ECO:0000313" key="7">
    <source>
        <dbReference type="Proteomes" id="UP000789405"/>
    </source>
</evidence>
<dbReference type="OrthoDB" id="2121828at2759"/>
<keyword evidence="3" id="KW-0732">Signal</keyword>
<dbReference type="GO" id="GO:0016491">
    <property type="term" value="F:oxidoreductase activity"/>
    <property type="evidence" value="ECO:0007669"/>
    <property type="project" value="UniProtKB-KW"/>
</dbReference>
<dbReference type="InterPro" id="IPR001117">
    <property type="entry name" value="Cu-oxidase_2nd"/>
</dbReference>
<accession>A0A9N9N7P7</accession>
<reference evidence="6" key="1">
    <citation type="submission" date="2021-06" db="EMBL/GenBank/DDBJ databases">
        <authorList>
            <person name="Kallberg Y."/>
            <person name="Tangrot J."/>
            <person name="Rosling A."/>
        </authorList>
    </citation>
    <scope>NUCLEOTIDE SEQUENCE</scope>
    <source>
        <strain evidence="6">MA453B</strain>
    </source>
</reference>
<evidence type="ECO:0000259" key="4">
    <source>
        <dbReference type="Pfam" id="PF00394"/>
    </source>
</evidence>
<evidence type="ECO:0000256" key="2">
    <source>
        <dbReference type="ARBA" id="ARBA00022723"/>
    </source>
</evidence>
<dbReference type="Proteomes" id="UP000789405">
    <property type="component" value="Unassembled WGS sequence"/>
</dbReference>
<evidence type="ECO:0000256" key="1">
    <source>
        <dbReference type="ARBA" id="ARBA00010609"/>
    </source>
</evidence>
<feature type="domain" description="Plastocyanin-like" evidence="4">
    <location>
        <begin position="128"/>
        <end position="276"/>
    </location>
</feature>
<gene>
    <name evidence="6" type="ORF">DERYTH_LOCUS13610</name>
</gene>
<dbReference type="EMBL" id="CAJVPY010009677">
    <property type="protein sequence ID" value="CAG8711285.1"/>
    <property type="molecule type" value="Genomic_DNA"/>
</dbReference>
<dbReference type="InterPro" id="IPR008972">
    <property type="entry name" value="Cupredoxin"/>
</dbReference>
<dbReference type="GO" id="GO:0005507">
    <property type="term" value="F:copper ion binding"/>
    <property type="evidence" value="ECO:0007669"/>
    <property type="project" value="InterPro"/>
</dbReference>
<dbReference type="AlphaFoldDB" id="A0A9N9N7P7"/>
<dbReference type="PANTHER" id="PTHR11709">
    <property type="entry name" value="MULTI-COPPER OXIDASE"/>
    <property type="match status" value="1"/>
</dbReference>
<feature type="chain" id="PRO_5040392502" evidence="3">
    <location>
        <begin position="23"/>
        <end position="559"/>
    </location>
</feature>
<keyword evidence="2" id="KW-0479">Metal-binding</keyword>
<dbReference type="Gene3D" id="2.60.40.420">
    <property type="entry name" value="Cupredoxins - blue copper proteins"/>
    <property type="match status" value="3"/>
</dbReference>
<dbReference type="InterPro" id="IPR045087">
    <property type="entry name" value="Cu-oxidase_fam"/>
</dbReference>
<proteinExistence type="inferred from homology"/>
<dbReference type="Pfam" id="PF07731">
    <property type="entry name" value="Cu-oxidase_2"/>
    <property type="match status" value="1"/>
</dbReference>
<keyword evidence="7" id="KW-1185">Reference proteome</keyword>
<protein>
    <submittedName>
        <fullName evidence="6">10459_t:CDS:1</fullName>
    </submittedName>
</protein>
<sequence>MKFQKLTFVLFIISFLTILALSNPIQKRDKNTLPTLELEFTISTVKKNLDKCPNYEREVIVVYPTGSDKNEAKFPAPAIIAKKSQPIQIKITNDLTESTTIHWHGLYMVGTTYSDGVPALTQCPIQPDWFHNKSLVLLKEYQYNTTSAATTAEPVPYSVLINGQGQGNCEFKDFDDTEPCEPEKIVESGLKFSFKDGEEHRIHVVNGGALVEYFFSIDGHTLKVIEVEGMSVVQDKNVELHRVPIHVSQRYTIIATRTEDAKKDGITNFWMRMEANPECIRSNTECKKKKALIKEINSRVYYGDENKEKIPTTERWSDLILWPNNNGWSEKIGCTDLNLTILSPKDDDQKLLDNKPYRSIPMSIIMKTRLDSKKNYTYTTIGSVYEKKLIGSKVIVYEAYGDDDNTLKEVYTKLENYSTIQDYDWNWPTTQNVFTLKDSEKSKLIEIAIDSADDISHPFHLHGHAFWVVEADGIKFKDPIKRDTATVSKYGRTRIQFTADNAGVWAFHCHIEWHSDVGMVAQIIELPEEINEKIKPNTKDGWYDLCQLKSAPSEPIETD</sequence>
<comment type="caution">
    <text evidence="6">The sequence shown here is derived from an EMBL/GenBank/DDBJ whole genome shotgun (WGS) entry which is preliminary data.</text>
</comment>
<evidence type="ECO:0000259" key="5">
    <source>
        <dbReference type="Pfam" id="PF07731"/>
    </source>
</evidence>
<dbReference type="InterPro" id="IPR002355">
    <property type="entry name" value="Cu_oxidase_Cu_BS"/>
</dbReference>
<dbReference type="InterPro" id="IPR011706">
    <property type="entry name" value="Cu-oxidase_C"/>
</dbReference>
<comment type="similarity">
    <text evidence="1">Belongs to the multicopper oxidase family.</text>
</comment>
<evidence type="ECO:0000313" key="6">
    <source>
        <dbReference type="EMBL" id="CAG8711285.1"/>
    </source>
</evidence>
<dbReference type="Pfam" id="PF00394">
    <property type="entry name" value="Cu-oxidase"/>
    <property type="match status" value="1"/>
</dbReference>
<dbReference type="PROSITE" id="PS00080">
    <property type="entry name" value="MULTICOPPER_OXIDASE2"/>
    <property type="match status" value="1"/>
</dbReference>